<dbReference type="SMART" id="SM00228">
    <property type="entry name" value="PDZ"/>
    <property type="match status" value="1"/>
</dbReference>
<comment type="caution">
    <text evidence="5">The sequence shown here is derived from an EMBL/GenBank/DDBJ whole genome shotgun (WGS) entry which is preliminary data.</text>
</comment>
<proteinExistence type="predicted"/>
<dbReference type="EMBL" id="BFAA01001813">
    <property type="protein sequence ID" value="GCB70489.1"/>
    <property type="molecule type" value="Genomic_DNA"/>
</dbReference>
<evidence type="ECO:0000313" key="6">
    <source>
        <dbReference type="Proteomes" id="UP000288216"/>
    </source>
</evidence>
<dbReference type="PROSITE" id="PS50106">
    <property type="entry name" value="PDZ"/>
    <property type="match status" value="1"/>
</dbReference>
<dbReference type="PANTHER" id="PTHR46221:SF1">
    <property type="entry name" value="FERM AND PDZ DOMAIN-CONTAINING PROTEIN 3"/>
    <property type="match status" value="1"/>
</dbReference>
<dbReference type="SUPFAM" id="SSF50729">
    <property type="entry name" value="PH domain-like"/>
    <property type="match status" value="1"/>
</dbReference>
<organism evidence="5 6">
    <name type="scientific">Scyliorhinus torazame</name>
    <name type="common">Cloudy catshark</name>
    <name type="synonym">Catulus torazame</name>
    <dbReference type="NCBI Taxonomy" id="75743"/>
    <lineage>
        <taxon>Eukaryota</taxon>
        <taxon>Metazoa</taxon>
        <taxon>Chordata</taxon>
        <taxon>Craniata</taxon>
        <taxon>Vertebrata</taxon>
        <taxon>Chondrichthyes</taxon>
        <taxon>Elasmobranchii</taxon>
        <taxon>Galeomorphii</taxon>
        <taxon>Galeoidea</taxon>
        <taxon>Carcharhiniformes</taxon>
        <taxon>Scyliorhinidae</taxon>
        <taxon>Scyliorhinus</taxon>
    </lineage>
</organism>
<dbReference type="FunFam" id="2.30.42.10:FF:000053">
    <property type="entry name" value="FERM and PDZ domain-containing protein 4"/>
    <property type="match status" value="1"/>
</dbReference>
<dbReference type="Pfam" id="PF21989">
    <property type="entry name" value="RA_2"/>
    <property type="match status" value="1"/>
</dbReference>
<dbReference type="PROSITE" id="PS50057">
    <property type="entry name" value="FERM_3"/>
    <property type="match status" value="1"/>
</dbReference>
<dbReference type="PANTHER" id="PTHR46221">
    <property type="entry name" value="FERM AND PDZ DOMAIN-CONTAINING PROTEIN FAMILY MEMBER"/>
    <property type="match status" value="1"/>
</dbReference>
<dbReference type="PROSITE" id="PS50200">
    <property type="entry name" value="RA"/>
    <property type="match status" value="1"/>
</dbReference>
<feature type="compositionally biased region" description="Polar residues" evidence="1">
    <location>
        <begin position="1055"/>
        <end position="1064"/>
    </location>
</feature>
<dbReference type="InterPro" id="IPR036034">
    <property type="entry name" value="PDZ_sf"/>
</dbReference>
<dbReference type="FunFam" id="2.30.29.30:FF:000066">
    <property type="entry name" value="FERM and PDZ domain-containing protein 4"/>
    <property type="match status" value="1"/>
</dbReference>
<feature type="domain" description="PDZ" evidence="3">
    <location>
        <begin position="79"/>
        <end position="156"/>
    </location>
</feature>
<dbReference type="InterPro" id="IPR049385">
    <property type="entry name" value="FAK1-like_FERM_C"/>
</dbReference>
<dbReference type="SMART" id="SM00295">
    <property type="entry name" value="B41"/>
    <property type="match status" value="1"/>
</dbReference>
<feature type="region of interest" description="Disordered" evidence="1">
    <location>
        <begin position="1051"/>
        <end position="1083"/>
    </location>
</feature>
<feature type="compositionally biased region" description="Polar residues" evidence="1">
    <location>
        <begin position="629"/>
        <end position="643"/>
    </location>
</feature>
<evidence type="ECO:0000259" key="4">
    <source>
        <dbReference type="PROSITE" id="PS50200"/>
    </source>
</evidence>
<feature type="domain" description="Ras-associating" evidence="4">
    <location>
        <begin position="204"/>
        <end position="304"/>
    </location>
</feature>
<feature type="region of interest" description="Disordered" evidence="1">
    <location>
        <begin position="623"/>
        <end position="643"/>
    </location>
</feature>
<dbReference type="InterPro" id="IPR019749">
    <property type="entry name" value="Band_41_domain"/>
</dbReference>
<dbReference type="InterPro" id="IPR001478">
    <property type="entry name" value="PDZ"/>
</dbReference>
<protein>
    <recommendedName>
        <fullName evidence="7">FERM and PDZ domain-containing protein 3</fullName>
    </recommendedName>
</protein>
<reference evidence="5 6" key="1">
    <citation type="journal article" date="2018" name="Nat. Ecol. Evol.">
        <title>Shark genomes provide insights into elasmobranch evolution and the origin of vertebrates.</title>
        <authorList>
            <person name="Hara Y"/>
            <person name="Yamaguchi K"/>
            <person name="Onimaru K"/>
            <person name="Kadota M"/>
            <person name="Koyanagi M"/>
            <person name="Keeley SD"/>
            <person name="Tatsumi K"/>
            <person name="Tanaka K"/>
            <person name="Motone F"/>
            <person name="Kageyama Y"/>
            <person name="Nozu R"/>
            <person name="Adachi N"/>
            <person name="Nishimura O"/>
            <person name="Nakagawa R"/>
            <person name="Tanegashima C"/>
            <person name="Kiyatake I"/>
            <person name="Matsumoto R"/>
            <person name="Murakumo K"/>
            <person name="Nishida K"/>
            <person name="Terakita A"/>
            <person name="Kuratani S"/>
            <person name="Sato K"/>
            <person name="Hyodo S Kuraku.S."/>
        </authorList>
    </citation>
    <scope>NUCLEOTIDE SEQUENCE [LARGE SCALE GENOMIC DNA]</scope>
</reference>
<dbReference type="OrthoDB" id="5859304at2759"/>
<dbReference type="SUPFAM" id="SSF47031">
    <property type="entry name" value="Second domain of FERM"/>
    <property type="match status" value="1"/>
</dbReference>
<dbReference type="InterPro" id="IPR029071">
    <property type="entry name" value="Ubiquitin-like_domsf"/>
</dbReference>
<evidence type="ECO:0000256" key="1">
    <source>
        <dbReference type="SAM" id="MobiDB-lite"/>
    </source>
</evidence>
<accession>A0A401PBK4</accession>
<dbReference type="InterPro" id="IPR011993">
    <property type="entry name" value="PH-like_dom_sf"/>
</dbReference>
<keyword evidence="6" id="KW-1185">Reference proteome</keyword>
<dbReference type="Gene3D" id="2.30.42.10">
    <property type="match status" value="1"/>
</dbReference>
<sequence length="1840" mass="205717">MVEEPQDYVCLLGGSIKNSRGHLKRPILVMTQDQDGDKKQGRSNLLFHLELFHWMIHVMHAVSLNDMECDHLSALATRQVKIKRDPVYGFGFVAGSEKPVIVRAVSPGGPSVGRLIPGDQILAINDEGVSSAPRERVIDLVRNGKDSIILTVLQPHQSPKSAFISAAKKAQLRTNPVKVRFSEEVTINGNTSDHMKEETLMLISNVLNVYLENGQMKSFTFDSRTTVRDVILTLQDKLCLRCIEHFALVLEVGNEGPEKKLLLLHEAETLIQVVQRSHFNTMKCILRITFFPKDPVDLLRRDPVAFDYLYAQSCSDVMKERFSGDLADDVMLQLTALHIYITISNARINQKITLRNVEKEWGLEMFLPSSLLLYMKEKHKRKILAHHLKATQVPGPSGKKISAIQAKLQYLRILNELPLYPGGLFNSVVLDAKQSEMTLLVGPQHGISHVIDLKTNLTTILAEFGRVSRIQLFREKENVARVELTISEAKPIVLLMESTEAVNFACLIAGYYRLFVDAKKMIFCSANVQPQVNKADHRNIPNILQPEWTISSSGPVLKTEGRGMSCPHILPHYSEFQTPCNLMANTPESNLVRFHFLQMQERRKEFENQIDINENLIFFEESRPRTKSDPTPNTSKIGQSNSDIRCGSGQQGLLSRGRANTLDSQMKMAIAYTTDRHNCICPKIPVQLSKVNSAKILPIVITENDDLLCDACKVKMKSSIIPKGSSTEKCLNLYNYRDDLIDLTTLPLPGSDEEQEGDEYHSLLPTLAAPPPGFRDNSSDEDDSKRRTSQNLTSSRQSCDIHFSDIPVSLIDGVQTRTVRHRAQELDDALVSTLQALEALAASEECPRSQPQEGSGLIVLAAMTPESSLDSGHETNSSEMTDISEMVSAFKQHHLLAYQGNKTGLIMKKDVPFSAVRCCAHAAFRGVPCTKRHCEETNTLSAVASSKQSPLSGSIPLKPGHVTGYCTVHMRPRVFTHYNESTNRLDNVILTPVLQHGCLSCPKIAEENMLKKPIAQSQEDSSKKLTSPEEVTNQSEDKSFLHVGEDRTCIKQLPNGRNSGNSPRFSRHETRQENSLSYGSTSNTHFPVSMYTDSCAECDSSKNEHLKFEGNMQGSSGPCECHLLKSEVPAQRQVDSQGHRTAFHTCTPKDNEVAYVKVNNRKYQPATGKEISALFNNDLIDLVVAPTSQKNDPIKTEKASQPRRTSFPNEECYLSPYRYPIATLGLDNNTAQQVSTEKMKHQVHTCSFKTNISSEKTDGIPTCSKPSSLSGVSLTHVTSSPENVFDAQQHTSLIPDKAKSQKGSLLNFKNLFSATFPARFKKESDERQEQLQKVKQYELEFLEELLKPKTKVDVFAEDYLYRIASGRCPCQIKSSPVGNIPGLSREQRRSCDCKRRGLACNSMCFPSILSTMESQRAERANGPCVHKQPKTSVVPSALDINTKQKAVRRRTSSLESSDYRSEQQPGVFCMMARGECLKLPPGRKLQRHHSATNIISEAEISELMSECSENSTNMAVSNAEEPRNLEKGSEFIRKVLKNQCQEPTQCDYQSHVNISNIDKKQRSPAIFSIQGDAKPSRSVPLLKEDMAGNDRCCSFRYCFYYRNCDVADDSSDKDELSYSVPMQLLPDLKSDSSVTLSGTLVKPYQMSDKTVLNGSGDKVQQEAVLSDADGNITQINALRNRAYMLPDGFIVAQQDTSELLTILRQSTANRGNYGPKLLSHLDEYKQTLTQKFKELRTACRRVAAVDKSPTRMLTAISTSFQVLCGLIETFVHLVYIMRSERQCRELLSKVEEVVINYTFLLRAAEESSSKTSVHHLTKQSTSVATVVSTFTHSMKTLMNK</sequence>
<dbReference type="InterPro" id="IPR035963">
    <property type="entry name" value="FERM_2"/>
</dbReference>
<dbReference type="InterPro" id="IPR000159">
    <property type="entry name" value="RA_dom"/>
</dbReference>
<dbReference type="Gene3D" id="3.10.20.90">
    <property type="entry name" value="Phosphatidylinositol 3-kinase Catalytic Subunit, Chain A, domain 1"/>
    <property type="match status" value="1"/>
</dbReference>
<dbReference type="SUPFAM" id="SSF54236">
    <property type="entry name" value="Ubiquitin-like"/>
    <property type="match status" value="1"/>
</dbReference>
<feature type="region of interest" description="Disordered" evidence="1">
    <location>
        <begin position="1013"/>
        <end position="1038"/>
    </location>
</feature>
<evidence type="ECO:0000259" key="2">
    <source>
        <dbReference type="PROSITE" id="PS50057"/>
    </source>
</evidence>
<dbReference type="Proteomes" id="UP000288216">
    <property type="component" value="Unassembled WGS sequence"/>
</dbReference>
<dbReference type="InterPro" id="IPR019748">
    <property type="entry name" value="FERM_central"/>
</dbReference>
<dbReference type="Gene3D" id="1.20.80.10">
    <property type="match status" value="1"/>
</dbReference>
<dbReference type="InterPro" id="IPR000299">
    <property type="entry name" value="FERM_domain"/>
</dbReference>
<evidence type="ECO:0000313" key="5">
    <source>
        <dbReference type="EMBL" id="GCB70489.1"/>
    </source>
</evidence>
<dbReference type="CDD" id="cd14473">
    <property type="entry name" value="FERM_B-lobe"/>
    <property type="match status" value="1"/>
</dbReference>
<dbReference type="Pfam" id="PF21477">
    <property type="entry name" value="FERM_C_FAK1"/>
    <property type="match status" value="1"/>
</dbReference>
<dbReference type="Pfam" id="PF00595">
    <property type="entry name" value="PDZ"/>
    <property type="match status" value="1"/>
</dbReference>
<dbReference type="Gene3D" id="2.30.29.30">
    <property type="entry name" value="Pleckstrin-homology domain (PH domain)/Phosphotyrosine-binding domain (PTB)"/>
    <property type="match status" value="1"/>
</dbReference>
<feature type="domain" description="FERM" evidence="2">
    <location>
        <begin position="205"/>
        <end position="519"/>
    </location>
</feature>
<dbReference type="CDD" id="cd06769">
    <property type="entry name" value="PDZ_FRMPD1_3_4-like"/>
    <property type="match status" value="1"/>
</dbReference>
<feature type="compositionally biased region" description="Polar residues" evidence="1">
    <location>
        <begin position="1073"/>
        <end position="1083"/>
    </location>
</feature>
<dbReference type="STRING" id="75743.A0A401PBK4"/>
<dbReference type="GO" id="GO:0007165">
    <property type="term" value="P:signal transduction"/>
    <property type="evidence" value="ECO:0007669"/>
    <property type="project" value="InterPro"/>
</dbReference>
<dbReference type="SUPFAM" id="SSF50156">
    <property type="entry name" value="PDZ domain-like"/>
    <property type="match status" value="1"/>
</dbReference>
<name>A0A401PBK4_SCYTO</name>
<gene>
    <name evidence="5" type="ORF">scyTo_0005687</name>
</gene>
<evidence type="ECO:0000259" key="3">
    <source>
        <dbReference type="PROSITE" id="PS50106"/>
    </source>
</evidence>
<dbReference type="InterPro" id="IPR014352">
    <property type="entry name" value="FERM/acyl-CoA-bd_prot_sf"/>
</dbReference>
<feature type="region of interest" description="Disordered" evidence="1">
    <location>
        <begin position="746"/>
        <end position="796"/>
    </location>
</feature>
<dbReference type="Pfam" id="PF00373">
    <property type="entry name" value="FERM_M"/>
    <property type="match status" value="1"/>
</dbReference>
<evidence type="ECO:0008006" key="7">
    <source>
        <dbReference type="Google" id="ProtNLM"/>
    </source>
</evidence>